<evidence type="ECO:0000313" key="2">
    <source>
        <dbReference type="Proteomes" id="UP000054337"/>
    </source>
</evidence>
<dbReference type="Proteomes" id="UP000054337">
    <property type="component" value="Unassembled WGS sequence"/>
</dbReference>
<dbReference type="HOGENOM" id="CLU_1895832_0_0_1"/>
<dbReference type="EMBL" id="KI968822">
    <property type="protein sequence ID" value="EUN22103.1"/>
    <property type="molecule type" value="Genomic_DNA"/>
</dbReference>
<dbReference type="GeneID" id="26250139"/>
<dbReference type="AlphaFoldDB" id="W7DVH2"/>
<organism evidence="1 2">
    <name type="scientific">Bipolaris victoriae (strain FI3)</name>
    <name type="common">Victoria blight of oats agent</name>
    <name type="synonym">Cochliobolus victoriae</name>
    <dbReference type="NCBI Taxonomy" id="930091"/>
    <lineage>
        <taxon>Eukaryota</taxon>
        <taxon>Fungi</taxon>
        <taxon>Dikarya</taxon>
        <taxon>Ascomycota</taxon>
        <taxon>Pezizomycotina</taxon>
        <taxon>Dothideomycetes</taxon>
        <taxon>Pleosporomycetidae</taxon>
        <taxon>Pleosporales</taxon>
        <taxon>Pleosporineae</taxon>
        <taxon>Pleosporaceae</taxon>
        <taxon>Bipolaris</taxon>
    </lineage>
</organism>
<protein>
    <submittedName>
        <fullName evidence="1">Uncharacterized protein</fullName>
    </submittedName>
</protein>
<proteinExistence type="predicted"/>
<reference evidence="1 2" key="1">
    <citation type="journal article" date="2013" name="PLoS Genet.">
        <title>Comparative genome structure, secondary metabolite, and effector coding capacity across Cochliobolus pathogens.</title>
        <authorList>
            <person name="Condon B.J."/>
            <person name="Leng Y."/>
            <person name="Wu D."/>
            <person name="Bushley K.E."/>
            <person name="Ohm R.A."/>
            <person name="Otillar R."/>
            <person name="Martin J."/>
            <person name="Schackwitz W."/>
            <person name="Grimwood J."/>
            <person name="MohdZainudin N."/>
            <person name="Xue C."/>
            <person name="Wang R."/>
            <person name="Manning V.A."/>
            <person name="Dhillon B."/>
            <person name="Tu Z.J."/>
            <person name="Steffenson B.J."/>
            <person name="Salamov A."/>
            <person name="Sun H."/>
            <person name="Lowry S."/>
            <person name="LaButti K."/>
            <person name="Han J."/>
            <person name="Copeland A."/>
            <person name="Lindquist E."/>
            <person name="Barry K."/>
            <person name="Schmutz J."/>
            <person name="Baker S.E."/>
            <person name="Ciuffetti L.M."/>
            <person name="Grigoriev I.V."/>
            <person name="Zhong S."/>
            <person name="Turgeon B.G."/>
        </authorList>
    </citation>
    <scope>NUCLEOTIDE SEQUENCE [LARGE SCALE GENOMIC DNA]</scope>
    <source>
        <strain evidence="1 2">FI3</strain>
    </source>
</reference>
<name>W7DVH2_BIPV3</name>
<gene>
    <name evidence="1" type="ORF">COCVIDRAFT_112248</name>
</gene>
<sequence length="134" mass="14781">MLSTLVRYADPHPFEKLDTGEGLIGVCVRGGGGFVEWHCVTVWTMFSDKWVVVLDMRRLLGTVPFAPSPCSSQLIPERQSMSRPANSSFRPLPFPVILALFTSPKTMLQASVTTVADGTYPLIITIYDTKGVYV</sequence>
<keyword evidence="2" id="KW-1185">Reference proteome</keyword>
<dbReference type="RefSeq" id="XP_014551677.1">
    <property type="nucleotide sequence ID" value="XM_014696191.1"/>
</dbReference>
<accession>W7DVH2</accession>
<evidence type="ECO:0000313" key="1">
    <source>
        <dbReference type="EMBL" id="EUN22103.1"/>
    </source>
</evidence>